<feature type="transmembrane region" description="Helical" evidence="8">
    <location>
        <begin position="375"/>
        <end position="395"/>
    </location>
</feature>
<evidence type="ECO:0000256" key="3">
    <source>
        <dbReference type="ARBA" id="ARBA00022475"/>
    </source>
</evidence>
<sequence length="504" mass="57900">SECPIELSEKSFTRQYTDIPLNFNSIMGTNTYKELIKHRWYDKEINDSKFYNRDEFYPKKRETDNQCISRHRLVRVKHAETFSTVYLLQVISIYHIKILILTDSVPMMMQFDILPLIDIGGTLDINIHLEVKKLPSMRSVLVTMCIRRDRMPTLEDRHSCQNGTLAINLSSLSKLNASLLIAYPQPGTWYIIILATCYNYGKPVRCQIKEMSILLNIRTKKCMSSDQSPCGNYGVCQEIQKNILHYAMCNCFKGYTGWDCTEISNTIPTISLMSTILLITSNVFFVPAVYVAVKRKLYAEGLVYLITMLFSSLYHACDENGRFCITKYEILQYMDFFSSILAFWVTLIAMAELPITIIPLCHMTGVFVITLGMQINRMCLISILIPLSLGIIIPVSRHTYRTFQSRKCKKPSRKILLGLLFAITGLLLYSFIETEKNYQYVHSAWHIIMAISLIFLLLSAKLKQTTSSINASFENDSESWSCKEFYGIPTFTIIDQENGTIALN</sequence>
<keyword evidence="7" id="KW-1015">Disulfide bond</keyword>
<proteinExistence type="inferred from homology"/>
<feature type="transmembrane region" description="Helical" evidence="8">
    <location>
        <begin position="270"/>
        <end position="293"/>
    </location>
</feature>
<dbReference type="PROSITE" id="PS00022">
    <property type="entry name" value="EGF_1"/>
    <property type="match status" value="1"/>
</dbReference>
<keyword evidence="3" id="KW-1003">Cell membrane</keyword>
<evidence type="ECO:0000256" key="1">
    <source>
        <dbReference type="ARBA" id="ARBA00004651"/>
    </source>
</evidence>
<dbReference type="PANTHER" id="PTHR14319:SF3">
    <property type="entry name" value="TRANSMEMBRANE PROTEIN-LIKE PROTEIN"/>
    <property type="match status" value="1"/>
</dbReference>
<dbReference type="Pfam" id="PF12036">
    <property type="entry name" value="DUF3522"/>
    <property type="match status" value="1"/>
</dbReference>
<gene>
    <name evidence="10" type="ORF">ALC60_11719</name>
</gene>
<keyword evidence="11" id="KW-1185">Reference proteome</keyword>
<evidence type="ECO:0000313" key="10">
    <source>
        <dbReference type="EMBL" id="KYQ49213.1"/>
    </source>
</evidence>
<evidence type="ECO:0000313" key="11">
    <source>
        <dbReference type="Proteomes" id="UP000075809"/>
    </source>
</evidence>
<dbReference type="Gene3D" id="2.10.25.10">
    <property type="entry name" value="Laminin"/>
    <property type="match status" value="1"/>
</dbReference>
<evidence type="ECO:0000256" key="6">
    <source>
        <dbReference type="ARBA" id="ARBA00023136"/>
    </source>
</evidence>
<feature type="transmembrane region" description="Helical" evidence="8">
    <location>
        <begin position="438"/>
        <end position="458"/>
    </location>
</feature>
<feature type="transmembrane region" description="Helical" evidence="8">
    <location>
        <begin position="341"/>
        <end position="369"/>
    </location>
</feature>
<comment type="similarity">
    <text evidence="2">Belongs to the TMEM8 family.</text>
</comment>
<feature type="domain" description="EGF-like" evidence="9">
    <location>
        <begin position="218"/>
        <end position="261"/>
    </location>
</feature>
<dbReference type="PROSITE" id="PS01186">
    <property type="entry name" value="EGF_2"/>
    <property type="match status" value="1"/>
</dbReference>
<comment type="subcellular location">
    <subcellularLocation>
        <location evidence="1">Cell membrane</location>
        <topology evidence="1">Multi-pass membrane protein</topology>
    </subcellularLocation>
</comment>
<evidence type="ECO:0000256" key="8">
    <source>
        <dbReference type="SAM" id="Phobius"/>
    </source>
</evidence>
<dbReference type="SUPFAM" id="SSF57196">
    <property type="entry name" value="EGF/Laminin"/>
    <property type="match status" value="1"/>
</dbReference>
<dbReference type="InterPro" id="IPR021910">
    <property type="entry name" value="NGX6/PGAP6/MYMK"/>
</dbReference>
<keyword evidence="7" id="KW-0245">EGF-like domain</keyword>
<dbReference type="GO" id="GO:0005886">
    <property type="term" value="C:plasma membrane"/>
    <property type="evidence" value="ECO:0007669"/>
    <property type="project" value="UniProtKB-SubCell"/>
</dbReference>
<name>A0A151WMZ3_9HYME</name>
<comment type="caution">
    <text evidence="7">Lacks conserved residue(s) required for the propagation of feature annotation.</text>
</comment>
<feature type="non-terminal residue" evidence="10">
    <location>
        <position position="1"/>
    </location>
</feature>
<dbReference type="EMBL" id="KQ982929">
    <property type="protein sequence ID" value="KYQ49213.1"/>
    <property type="molecule type" value="Genomic_DNA"/>
</dbReference>
<keyword evidence="4 8" id="KW-0812">Transmembrane</keyword>
<accession>A0A151WMZ3</accession>
<dbReference type="InterPro" id="IPR000742">
    <property type="entry name" value="EGF"/>
</dbReference>
<keyword evidence="5 8" id="KW-1133">Transmembrane helix</keyword>
<organism evidence="10 11">
    <name type="scientific">Mycetomoellerius zeteki</name>
    <dbReference type="NCBI Taxonomy" id="64791"/>
    <lineage>
        <taxon>Eukaryota</taxon>
        <taxon>Metazoa</taxon>
        <taxon>Ecdysozoa</taxon>
        <taxon>Arthropoda</taxon>
        <taxon>Hexapoda</taxon>
        <taxon>Insecta</taxon>
        <taxon>Pterygota</taxon>
        <taxon>Neoptera</taxon>
        <taxon>Endopterygota</taxon>
        <taxon>Hymenoptera</taxon>
        <taxon>Apocrita</taxon>
        <taxon>Aculeata</taxon>
        <taxon>Formicoidea</taxon>
        <taxon>Formicidae</taxon>
        <taxon>Myrmicinae</taxon>
        <taxon>Mycetomoellerius</taxon>
    </lineage>
</organism>
<dbReference type="Proteomes" id="UP000075809">
    <property type="component" value="Unassembled WGS sequence"/>
</dbReference>
<keyword evidence="6 8" id="KW-0472">Membrane</keyword>
<feature type="transmembrane region" description="Helical" evidence="8">
    <location>
        <begin position="415"/>
        <end position="432"/>
    </location>
</feature>
<evidence type="ECO:0000256" key="7">
    <source>
        <dbReference type="PROSITE-ProRule" id="PRU00076"/>
    </source>
</evidence>
<dbReference type="AlphaFoldDB" id="A0A151WMZ3"/>
<dbReference type="PANTHER" id="PTHR14319">
    <property type="entry name" value="FIVE-SPAN TRANSMEMBRANE PROTEIN M83"/>
    <property type="match status" value="1"/>
</dbReference>
<evidence type="ECO:0000256" key="5">
    <source>
        <dbReference type="ARBA" id="ARBA00022989"/>
    </source>
</evidence>
<protein>
    <submittedName>
        <fullName evidence="10">Transmembrane protein 8B</fullName>
    </submittedName>
</protein>
<evidence type="ECO:0000256" key="2">
    <source>
        <dbReference type="ARBA" id="ARBA00005542"/>
    </source>
</evidence>
<feature type="disulfide bond" evidence="7">
    <location>
        <begin position="251"/>
        <end position="260"/>
    </location>
</feature>
<dbReference type="PROSITE" id="PS50026">
    <property type="entry name" value="EGF_3"/>
    <property type="match status" value="1"/>
</dbReference>
<evidence type="ECO:0000256" key="4">
    <source>
        <dbReference type="ARBA" id="ARBA00022692"/>
    </source>
</evidence>
<reference evidence="10 11" key="1">
    <citation type="submission" date="2015-09" db="EMBL/GenBank/DDBJ databases">
        <title>Trachymyrmex zeteki WGS genome.</title>
        <authorList>
            <person name="Nygaard S."/>
            <person name="Hu H."/>
            <person name="Boomsma J."/>
            <person name="Zhang G."/>
        </authorList>
    </citation>
    <scope>NUCLEOTIDE SEQUENCE [LARGE SCALE GENOMIC DNA]</scope>
    <source>
        <strain evidence="10">Tzet28-1</strain>
        <tissue evidence="10">Whole body</tissue>
    </source>
</reference>
<evidence type="ECO:0000259" key="9">
    <source>
        <dbReference type="PROSITE" id="PS50026"/>
    </source>
</evidence>